<name>A0ABT4U0A2_9ACTN</name>
<dbReference type="Proteomes" id="UP001527866">
    <property type="component" value="Unassembled WGS sequence"/>
</dbReference>
<evidence type="ECO:0000313" key="2">
    <source>
        <dbReference type="Proteomes" id="UP001527866"/>
    </source>
</evidence>
<accession>A0ABT4U0A2</accession>
<dbReference type="RefSeq" id="WP_270684452.1">
    <property type="nucleotide sequence ID" value="NZ_JAQFWQ010000013.1"/>
</dbReference>
<protein>
    <submittedName>
        <fullName evidence="1">Uncharacterized protein</fullName>
    </submittedName>
</protein>
<dbReference type="EMBL" id="JAQFWQ010000013">
    <property type="protein sequence ID" value="MDA2810361.1"/>
    <property type="molecule type" value="Genomic_DNA"/>
</dbReference>
<proteinExistence type="predicted"/>
<comment type="caution">
    <text evidence="1">The sequence shown here is derived from an EMBL/GenBank/DDBJ whole genome shotgun (WGS) entry which is preliminary data.</text>
</comment>
<sequence>MIRGFFARLIPIVIAAVLLLWLFRAPESVAGVLVAAVGVVTEGADALGRFASALTPALEGLL</sequence>
<gene>
    <name evidence="1" type="ORF">O4J56_06890</name>
</gene>
<organism evidence="1 2">
    <name type="scientific">Nocardiopsis endophytica</name>
    <dbReference type="NCBI Taxonomy" id="3018445"/>
    <lineage>
        <taxon>Bacteria</taxon>
        <taxon>Bacillati</taxon>
        <taxon>Actinomycetota</taxon>
        <taxon>Actinomycetes</taxon>
        <taxon>Streptosporangiales</taxon>
        <taxon>Nocardiopsidaceae</taxon>
        <taxon>Nocardiopsis</taxon>
    </lineage>
</organism>
<evidence type="ECO:0000313" key="1">
    <source>
        <dbReference type="EMBL" id="MDA2810361.1"/>
    </source>
</evidence>
<keyword evidence="2" id="KW-1185">Reference proteome</keyword>
<reference evidence="1 2" key="1">
    <citation type="submission" date="2023-01" db="EMBL/GenBank/DDBJ databases">
        <title>Draft genome sequence of Nocardiopsis sp. RSe5-2 isolated from halophytes.</title>
        <authorList>
            <person name="Duangmal K."/>
            <person name="Chantavorakit T."/>
        </authorList>
    </citation>
    <scope>NUCLEOTIDE SEQUENCE [LARGE SCALE GENOMIC DNA]</scope>
    <source>
        <strain evidence="1 2">RSe5-2</strain>
    </source>
</reference>